<keyword evidence="15" id="KW-1185">Reference proteome</keyword>
<evidence type="ECO:0000256" key="1">
    <source>
        <dbReference type="ARBA" id="ARBA00000156"/>
    </source>
</evidence>
<keyword evidence="5 12" id="KW-0812">Transmembrane</keyword>
<reference evidence="15" key="1">
    <citation type="submission" date="2011-05" db="EMBL/GenBank/DDBJ databases">
        <authorList>
            <person name="Richards S.R."/>
            <person name="Qu J."/>
            <person name="Jiang H."/>
            <person name="Jhangiani S.N."/>
            <person name="Agravi P."/>
            <person name="Goodspeed R."/>
            <person name="Gross S."/>
            <person name="Mandapat C."/>
            <person name="Jackson L."/>
            <person name="Mathew T."/>
            <person name="Pu L."/>
            <person name="Thornton R."/>
            <person name="Saada N."/>
            <person name="Wilczek-Boney K.B."/>
            <person name="Lee S."/>
            <person name="Kovar C."/>
            <person name="Wu Y."/>
            <person name="Scherer S.E."/>
            <person name="Worley K.C."/>
            <person name="Muzny D.M."/>
            <person name="Gibbs R."/>
        </authorList>
    </citation>
    <scope>NUCLEOTIDE SEQUENCE</scope>
    <source>
        <strain evidence="15">Brora</strain>
    </source>
</reference>
<feature type="transmembrane region" description="Helical" evidence="12">
    <location>
        <begin position="278"/>
        <end position="299"/>
    </location>
</feature>
<dbReference type="InterPro" id="IPR022764">
    <property type="entry name" value="Peptidase_S54_rhomboid_dom"/>
</dbReference>
<feature type="domain" description="Peptidase S54 rhomboid" evidence="13">
    <location>
        <begin position="188"/>
        <end position="328"/>
    </location>
</feature>
<dbReference type="EnsemblMetazoa" id="SMAR014684-RA">
    <property type="protein sequence ID" value="SMAR014684-PA"/>
    <property type="gene ID" value="SMAR014684"/>
</dbReference>
<dbReference type="Gene3D" id="1.20.1540.10">
    <property type="entry name" value="Rhomboid-like"/>
    <property type="match status" value="1"/>
</dbReference>
<keyword evidence="10" id="KW-0496">Mitochondrion</keyword>
<keyword evidence="7" id="KW-0378">Hydrolase</keyword>
<dbReference type="STRING" id="126957.T1JLF4"/>
<feature type="transmembrane region" description="Helical" evidence="12">
    <location>
        <begin position="251"/>
        <end position="271"/>
    </location>
</feature>
<reference evidence="14" key="2">
    <citation type="submission" date="2015-02" db="UniProtKB">
        <authorList>
            <consortium name="EnsemblMetazoa"/>
        </authorList>
    </citation>
    <scope>IDENTIFICATION</scope>
</reference>
<accession>T1JLF4</accession>
<dbReference type="OMA" id="WVKQELW"/>
<evidence type="ECO:0000256" key="9">
    <source>
        <dbReference type="ARBA" id="ARBA00022989"/>
    </source>
</evidence>
<comment type="subcellular location">
    <subcellularLocation>
        <location evidence="2">Mitochondrion inner membrane</location>
        <topology evidence="2">Multi-pass membrane protein</topology>
    </subcellularLocation>
</comment>
<evidence type="ECO:0000259" key="13">
    <source>
        <dbReference type="Pfam" id="PF01694"/>
    </source>
</evidence>
<evidence type="ECO:0000256" key="7">
    <source>
        <dbReference type="ARBA" id="ARBA00022801"/>
    </source>
</evidence>
<dbReference type="InterPro" id="IPR035952">
    <property type="entry name" value="Rhomboid-like_sf"/>
</dbReference>
<dbReference type="PhylomeDB" id="T1JLF4"/>
<feature type="transmembrane region" description="Helical" evidence="12">
    <location>
        <begin position="227"/>
        <end position="245"/>
    </location>
</feature>
<organism evidence="14 15">
    <name type="scientific">Strigamia maritima</name>
    <name type="common">European centipede</name>
    <name type="synonym">Geophilus maritimus</name>
    <dbReference type="NCBI Taxonomy" id="126957"/>
    <lineage>
        <taxon>Eukaryota</taxon>
        <taxon>Metazoa</taxon>
        <taxon>Ecdysozoa</taxon>
        <taxon>Arthropoda</taxon>
        <taxon>Myriapoda</taxon>
        <taxon>Chilopoda</taxon>
        <taxon>Pleurostigmophora</taxon>
        <taxon>Geophilomorpha</taxon>
        <taxon>Linotaeniidae</taxon>
        <taxon>Strigamia</taxon>
    </lineage>
</organism>
<evidence type="ECO:0000256" key="12">
    <source>
        <dbReference type="SAM" id="Phobius"/>
    </source>
</evidence>
<evidence type="ECO:0000313" key="15">
    <source>
        <dbReference type="Proteomes" id="UP000014500"/>
    </source>
</evidence>
<dbReference type="FunFam" id="1.20.1540.10:FF:000005">
    <property type="entry name" value="Presenilins-associated rhomboid-like protein, mitochondrial"/>
    <property type="match status" value="1"/>
</dbReference>
<dbReference type="AlphaFoldDB" id="T1JLF4"/>
<dbReference type="InterPro" id="IPR050925">
    <property type="entry name" value="Rhomboid_protease_S54"/>
</dbReference>
<evidence type="ECO:0000256" key="10">
    <source>
        <dbReference type="ARBA" id="ARBA00023128"/>
    </source>
</evidence>
<evidence type="ECO:0000256" key="11">
    <source>
        <dbReference type="ARBA" id="ARBA00023136"/>
    </source>
</evidence>
<dbReference type="EMBL" id="JH431723">
    <property type="status" value="NOT_ANNOTATED_CDS"/>
    <property type="molecule type" value="Genomic_DNA"/>
</dbReference>
<evidence type="ECO:0000256" key="5">
    <source>
        <dbReference type="ARBA" id="ARBA00022692"/>
    </source>
</evidence>
<evidence type="ECO:0000256" key="6">
    <source>
        <dbReference type="ARBA" id="ARBA00022792"/>
    </source>
</evidence>
<comment type="similarity">
    <text evidence="3">Belongs to the peptidase S54 family.</text>
</comment>
<dbReference type="HOGENOM" id="CLU_034022_0_1_1"/>
<keyword evidence="8" id="KW-0809">Transit peptide</keyword>
<keyword evidence="11 12" id="KW-0472">Membrane</keyword>
<dbReference type="PANTHER" id="PTHR43731:SF14">
    <property type="entry name" value="PRESENILIN-ASSOCIATED RHOMBOID-LIKE PROTEIN, MITOCHONDRIAL"/>
    <property type="match status" value="1"/>
</dbReference>
<evidence type="ECO:0000313" key="14">
    <source>
        <dbReference type="EnsemblMetazoa" id="SMAR014684-PA"/>
    </source>
</evidence>
<feature type="transmembrane region" description="Helical" evidence="12">
    <location>
        <begin position="150"/>
        <end position="167"/>
    </location>
</feature>
<dbReference type="PANTHER" id="PTHR43731">
    <property type="entry name" value="RHOMBOID PROTEASE"/>
    <property type="match status" value="1"/>
</dbReference>
<dbReference type="SUPFAM" id="SSF144091">
    <property type="entry name" value="Rhomboid-like"/>
    <property type="match status" value="1"/>
</dbReference>
<dbReference type="Pfam" id="PF01694">
    <property type="entry name" value="Rhomboid"/>
    <property type="match status" value="1"/>
</dbReference>
<comment type="catalytic activity">
    <reaction evidence="1">
        <text>Cleaves type-1 transmembrane domains using a catalytic dyad composed of serine and histidine that are contributed by different transmembrane domains.</text>
        <dbReference type="EC" id="3.4.21.105"/>
    </reaction>
</comment>
<feature type="transmembrane region" description="Helical" evidence="12">
    <location>
        <begin position="311"/>
        <end position="330"/>
    </location>
</feature>
<dbReference type="GO" id="GO:0005743">
    <property type="term" value="C:mitochondrial inner membrane"/>
    <property type="evidence" value="ECO:0007669"/>
    <property type="project" value="UniProtKB-SubCell"/>
</dbReference>
<evidence type="ECO:0000256" key="3">
    <source>
        <dbReference type="ARBA" id="ARBA00009045"/>
    </source>
</evidence>
<dbReference type="GO" id="GO:0006465">
    <property type="term" value="P:signal peptide processing"/>
    <property type="evidence" value="ECO:0007669"/>
    <property type="project" value="TreeGrafter"/>
</dbReference>
<evidence type="ECO:0000256" key="8">
    <source>
        <dbReference type="ARBA" id="ARBA00022946"/>
    </source>
</evidence>
<sequence length="355" mass="40215">MSWGIQGWGCCGIQKQIHAKYSCVVFNSRKLLTPNQSLQCNIGHRSFRNSKRPTRTFQNRLAPVVENVVISSPMGLQRLIKPFCFTVLVGACSFTGATIWQYENVHKQVYDRWQRNAGIFQNELALPRKTGGYRREMNSWWNQRTEGQKVAFSIIGLNTAVFLLWRVPALRPVMVKYFCSNPAAKAVCWPMLLSTFSHFSPWHLAANMYVMYTFSTSVVNFLGKEQFVAFYLTAGTFSSFLSYVHKVVMRVPSMSLGASGAIMGVLAAVCVQMPTAKLAIVFLPWFTFSASAALKGLILLDTTGLVLRWSLFDHAAHLGGALFGIGYMAWGNELIWKRREPLIRWWHSIRKSSEE</sequence>
<keyword evidence="9 12" id="KW-1133">Transmembrane helix</keyword>
<evidence type="ECO:0000256" key="4">
    <source>
        <dbReference type="ARBA" id="ARBA00013039"/>
    </source>
</evidence>
<dbReference type="Proteomes" id="UP000014500">
    <property type="component" value="Unassembled WGS sequence"/>
</dbReference>
<proteinExistence type="inferred from homology"/>
<evidence type="ECO:0000256" key="2">
    <source>
        <dbReference type="ARBA" id="ARBA00004448"/>
    </source>
</evidence>
<dbReference type="EC" id="3.4.21.105" evidence="4"/>
<dbReference type="eggNOG" id="KOG2980">
    <property type="taxonomic scope" value="Eukaryota"/>
</dbReference>
<name>T1JLF4_STRMM</name>
<dbReference type="GO" id="GO:0004252">
    <property type="term" value="F:serine-type endopeptidase activity"/>
    <property type="evidence" value="ECO:0007669"/>
    <property type="project" value="InterPro"/>
</dbReference>
<protein>
    <recommendedName>
        <fullName evidence="4">rhomboid protease</fullName>
        <ecNumber evidence="4">3.4.21.105</ecNumber>
    </recommendedName>
</protein>
<keyword evidence="6" id="KW-0999">Mitochondrion inner membrane</keyword>